<dbReference type="EMBL" id="BSPD01000102">
    <property type="protein sequence ID" value="GLS28151.1"/>
    <property type="molecule type" value="Genomic_DNA"/>
</dbReference>
<comment type="caution">
    <text evidence="2">The sequence shown here is derived from an EMBL/GenBank/DDBJ whole genome shotgun (WGS) entry which is preliminary data.</text>
</comment>
<dbReference type="RefSeq" id="WP_232594088.1">
    <property type="nucleotide sequence ID" value="NZ_BSPD01000102.1"/>
</dbReference>
<protein>
    <recommendedName>
        <fullName evidence="1">Calcineurin-like phosphoesterase domain-containing protein</fullName>
    </recommendedName>
</protein>
<organism evidence="2 3">
    <name type="scientific">Marinibactrum halimedae</name>
    <dbReference type="NCBI Taxonomy" id="1444977"/>
    <lineage>
        <taxon>Bacteria</taxon>
        <taxon>Pseudomonadati</taxon>
        <taxon>Pseudomonadota</taxon>
        <taxon>Gammaproteobacteria</taxon>
        <taxon>Cellvibrionales</taxon>
        <taxon>Cellvibrionaceae</taxon>
        <taxon>Marinibactrum</taxon>
    </lineage>
</organism>
<dbReference type="AlphaFoldDB" id="A0AA37TDC0"/>
<dbReference type="Pfam" id="PF00149">
    <property type="entry name" value="Metallophos"/>
    <property type="match status" value="1"/>
</dbReference>
<keyword evidence="3" id="KW-1185">Reference proteome</keyword>
<feature type="domain" description="Calcineurin-like phosphoesterase" evidence="1">
    <location>
        <begin position="15"/>
        <end position="149"/>
    </location>
</feature>
<dbReference type="SUPFAM" id="SSF56300">
    <property type="entry name" value="Metallo-dependent phosphatases"/>
    <property type="match status" value="1"/>
</dbReference>
<accession>A0AA37TDC0</accession>
<dbReference type="InterPro" id="IPR029052">
    <property type="entry name" value="Metallo-depent_PP-like"/>
</dbReference>
<dbReference type="Proteomes" id="UP001156870">
    <property type="component" value="Unassembled WGS sequence"/>
</dbReference>
<sequence>MLDQGELEHFTGYDIIGDVHGCADTLVNLLTRLGYHKQRGVWRHPKRLAVFLGDIIDRGPHIREALQIVHDMAEHNAATMIMGNHEYNAIGYETPAPDWLSDRDYLRPHNHHHNRLIAETKAQFEAHPGDWKDYLAWFKTLPLFIEFNDFRVVHACWDESLIHRYLAEFGTNQVDDRFIINSVNRDSFEGQVMDRLTRGTCLKLPDERVITSRDGYQRRFFRTKFWAKTPITYADVVYQPDPLPEDLMDRPLSEAERAQLLYYGPEHKPLFVGHYWLQGRPRPIRNNIACLDYSAVKFGRLAAYRYDGEPQLCPEKFAWVYVNPPEWRQPEAD</sequence>
<gene>
    <name evidence="2" type="ORF">GCM10007877_38700</name>
</gene>
<evidence type="ECO:0000313" key="3">
    <source>
        <dbReference type="Proteomes" id="UP001156870"/>
    </source>
</evidence>
<dbReference type="InterPro" id="IPR050126">
    <property type="entry name" value="Ap4A_hydrolase"/>
</dbReference>
<dbReference type="InterPro" id="IPR004843">
    <property type="entry name" value="Calcineurin-like_PHP"/>
</dbReference>
<reference evidence="2 3" key="1">
    <citation type="journal article" date="2014" name="Int. J. Syst. Evol. Microbiol.">
        <title>Complete genome sequence of Corynebacterium casei LMG S-19264T (=DSM 44701T), isolated from a smear-ripened cheese.</title>
        <authorList>
            <consortium name="US DOE Joint Genome Institute (JGI-PGF)"/>
            <person name="Walter F."/>
            <person name="Albersmeier A."/>
            <person name="Kalinowski J."/>
            <person name="Ruckert C."/>
        </authorList>
    </citation>
    <scope>NUCLEOTIDE SEQUENCE [LARGE SCALE GENOMIC DNA]</scope>
    <source>
        <strain evidence="2 3">NBRC 110095</strain>
    </source>
</reference>
<dbReference type="PANTHER" id="PTHR42850:SF7">
    <property type="entry name" value="BIS(5'-NUCLEOSYL)-TETRAPHOSPHATASE PRPE [ASYMMETRICAL]"/>
    <property type="match status" value="1"/>
</dbReference>
<evidence type="ECO:0000259" key="1">
    <source>
        <dbReference type="Pfam" id="PF00149"/>
    </source>
</evidence>
<dbReference type="GO" id="GO:0016791">
    <property type="term" value="F:phosphatase activity"/>
    <property type="evidence" value="ECO:0007669"/>
    <property type="project" value="TreeGrafter"/>
</dbReference>
<dbReference type="GO" id="GO:0005737">
    <property type="term" value="C:cytoplasm"/>
    <property type="evidence" value="ECO:0007669"/>
    <property type="project" value="TreeGrafter"/>
</dbReference>
<name>A0AA37TDC0_9GAMM</name>
<dbReference type="PANTHER" id="PTHR42850">
    <property type="entry name" value="METALLOPHOSPHOESTERASE"/>
    <property type="match status" value="1"/>
</dbReference>
<proteinExistence type="predicted"/>
<dbReference type="Gene3D" id="3.60.21.10">
    <property type="match status" value="1"/>
</dbReference>
<evidence type="ECO:0000313" key="2">
    <source>
        <dbReference type="EMBL" id="GLS28151.1"/>
    </source>
</evidence>